<feature type="domain" description="HTH lysR-type" evidence="6">
    <location>
        <begin position="1"/>
        <end position="57"/>
    </location>
</feature>
<dbReference type="SUPFAM" id="SSF53850">
    <property type="entry name" value="Periplasmic binding protein-like II"/>
    <property type="match status" value="1"/>
</dbReference>
<sequence>MNFEHLRALAAIIDEGTFEAAADLLKISPSAVSQRIKALENSVGQVVVRRGVPCAPTEAGAVLLRMARQVQVLEAEARHALGNGVSSRRVTPVAVNADSLITWFVPVLHDAAGWTDTTLDLHVEDQDHSSRLLRQGDVIAAVTADPAPVNGCRVERLGFMRYVPVATPALHRRFTTGAGVDWSGMPMLEFNAKDDLQRQVLRSRGVDRPPPTHTIPSSEGFLAALRAGLGWGMIPEIQLGTELADGTLVLLEEHAHRDVALHWQTWSLESERLNRITASVRAASRRRLRTTGRDGRATAPKRP</sequence>
<dbReference type="PANTHER" id="PTHR30579:SF2">
    <property type="entry name" value="HTH-TYPE TRANSCRIPTIONAL REGULATOR ARGP"/>
    <property type="match status" value="1"/>
</dbReference>
<organism evidence="7 8">
    <name type="scientific">Streptomyces radiopugnans</name>
    <dbReference type="NCBI Taxonomy" id="403935"/>
    <lineage>
        <taxon>Bacteria</taxon>
        <taxon>Bacillati</taxon>
        <taxon>Actinomycetota</taxon>
        <taxon>Actinomycetes</taxon>
        <taxon>Kitasatosporales</taxon>
        <taxon>Streptomycetaceae</taxon>
        <taxon>Streptomyces</taxon>
    </lineage>
</organism>
<dbReference type="NCBIfam" id="NF002964">
    <property type="entry name" value="PRK03635.1"/>
    <property type="match status" value="1"/>
</dbReference>
<dbReference type="Gene3D" id="1.10.10.10">
    <property type="entry name" value="Winged helix-like DNA-binding domain superfamily/Winged helix DNA-binding domain"/>
    <property type="match status" value="1"/>
</dbReference>
<dbReference type="SUPFAM" id="SSF46785">
    <property type="entry name" value="Winged helix' DNA-binding domain"/>
    <property type="match status" value="1"/>
</dbReference>
<dbReference type="Pfam" id="PF03466">
    <property type="entry name" value="LysR_substrate"/>
    <property type="match status" value="1"/>
</dbReference>
<comment type="similarity">
    <text evidence="1">Belongs to the LysR transcriptional regulatory family.</text>
</comment>
<dbReference type="InterPro" id="IPR050176">
    <property type="entry name" value="LTTR"/>
</dbReference>
<keyword evidence="3" id="KW-0238">DNA-binding</keyword>
<dbReference type="AlphaFoldDB" id="A0A1H9K6J3"/>
<evidence type="ECO:0000256" key="2">
    <source>
        <dbReference type="ARBA" id="ARBA00023015"/>
    </source>
</evidence>
<evidence type="ECO:0000313" key="8">
    <source>
        <dbReference type="Proteomes" id="UP000199055"/>
    </source>
</evidence>
<dbReference type="PANTHER" id="PTHR30579">
    <property type="entry name" value="TRANSCRIPTIONAL REGULATOR"/>
    <property type="match status" value="1"/>
</dbReference>
<evidence type="ECO:0000259" key="6">
    <source>
        <dbReference type="PROSITE" id="PS50931"/>
    </source>
</evidence>
<dbReference type="Gene3D" id="3.40.190.290">
    <property type="match status" value="1"/>
</dbReference>
<keyword evidence="8" id="KW-1185">Reference proteome</keyword>
<dbReference type="InterPro" id="IPR005119">
    <property type="entry name" value="LysR_subst-bd"/>
</dbReference>
<dbReference type="PROSITE" id="PS50931">
    <property type="entry name" value="HTH_LYSR"/>
    <property type="match status" value="1"/>
</dbReference>
<dbReference type="Pfam" id="PF00126">
    <property type="entry name" value="HTH_1"/>
    <property type="match status" value="1"/>
</dbReference>
<keyword evidence="5" id="KW-0804">Transcription</keyword>
<evidence type="ECO:0000256" key="1">
    <source>
        <dbReference type="ARBA" id="ARBA00009437"/>
    </source>
</evidence>
<dbReference type="RefSeq" id="WP_093663156.1">
    <property type="nucleotide sequence ID" value="NZ_FOET01000021.1"/>
</dbReference>
<dbReference type="InterPro" id="IPR017685">
    <property type="entry name" value="ArgP"/>
</dbReference>
<dbReference type="InterPro" id="IPR036388">
    <property type="entry name" value="WH-like_DNA-bd_sf"/>
</dbReference>
<dbReference type="InterPro" id="IPR036390">
    <property type="entry name" value="WH_DNA-bd_sf"/>
</dbReference>
<reference evidence="8" key="1">
    <citation type="submission" date="2016-10" db="EMBL/GenBank/DDBJ databases">
        <authorList>
            <person name="Varghese N."/>
            <person name="Submissions S."/>
        </authorList>
    </citation>
    <scope>NUCLEOTIDE SEQUENCE [LARGE SCALE GENOMIC DNA]</scope>
    <source>
        <strain evidence="8">CGMCC 4.3519</strain>
    </source>
</reference>
<evidence type="ECO:0000313" key="7">
    <source>
        <dbReference type="EMBL" id="SEQ94567.1"/>
    </source>
</evidence>
<dbReference type="STRING" id="403935.SAMN05216481_12115"/>
<keyword evidence="2" id="KW-0805">Transcription regulation</keyword>
<name>A0A1H9K6J3_9ACTN</name>
<keyword evidence="4" id="KW-0010">Activator</keyword>
<accession>A0A1H9K6J3</accession>
<proteinExistence type="inferred from homology"/>
<dbReference type="GO" id="GO:0003677">
    <property type="term" value="F:DNA binding"/>
    <property type="evidence" value="ECO:0007669"/>
    <property type="project" value="UniProtKB-KW"/>
</dbReference>
<protein>
    <submittedName>
        <fullName evidence="7">LysR family transcriptional regulator, chromosome initiation inhibitor</fullName>
    </submittedName>
</protein>
<evidence type="ECO:0000256" key="5">
    <source>
        <dbReference type="ARBA" id="ARBA00023163"/>
    </source>
</evidence>
<evidence type="ECO:0000256" key="3">
    <source>
        <dbReference type="ARBA" id="ARBA00023125"/>
    </source>
</evidence>
<dbReference type="Proteomes" id="UP000199055">
    <property type="component" value="Unassembled WGS sequence"/>
</dbReference>
<dbReference type="InterPro" id="IPR000847">
    <property type="entry name" value="LysR_HTH_N"/>
</dbReference>
<evidence type="ECO:0000256" key="4">
    <source>
        <dbReference type="ARBA" id="ARBA00023159"/>
    </source>
</evidence>
<dbReference type="GO" id="GO:0003700">
    <property type="term" value="F:DNA-binding transcription factor activity"/>
    <property type="evidence" value="ECO:0007669"/>
    <property type="project" value="InterPro"/>
</dbReference>
<dbReference type="NCBIfam" id="TIGR03298">
    <property type="entry name" value="argP"/>
    <property type="match status" value="1"/>
</dbReference>
<dbReference type="EMBL" id="FOET01000021">
    <property type="protein sequence ID" value="SEQ94567.1"/>
    <property type="molecule type" value="Genomic_DNA"/>
</dbReference>
<gene>
    <name evidence="7" type="ORF">SAMN05216481_12115</name>
</gene>